<dbReference type="PANTHER" id="PTHR30548:SF1">
    <property type="entry name" value="DEHYDRATASE SUBUNIT MJ0007-RELATED"/>
    <property type="match status" value="1"/>
</dbReference>
<reference evidence="2 3" key="1">
    <citation type="submission" date="2020-08" db="EMBL/GenBank/DDBJ databases">
        <title>Bridging the membrane lipid divide: bacteria of the FCB group superphylum have the potential to synthesize archaeal ether lipids.</title>
        <authorList>
            <person name="Villanueva L."/>
            <person name="Von Meijenfeldt F.A.B."/>
            <person name="Westbye A.B."/>
            <person name="Yadav S."/>
            <person name="Hopmans E.C."/>
            <person name="Dutilh B.E."/>
            <person name="Sinninghe Damste J.S."/>
        </authorList>
    </citation>
    <scope>NUCLEOTIDE SEQUENCE [LARGE SCALE GENOMIC DNA]</scope>
    <source>
        <strain evidence="2">NIOZ-UU27</strain>
    </source>
</reference>
<evidence type="ECO:0000256" key="1">
    <source>
        <dbReference type="ARBA" id="ARBA00005806"/>
    </source>
</evidence>
<dbReference type="Gene3D" id="1.20.1270.370">
    <property type="match status" value="1"/>
</dbReference>
<dbReference type="PANTHER" id="PTHR30548">
    <property type="entry name" value="2-HYDROXYGLUTARYL-COA DEHYDRATASE, D-COMPONENT-RELATED"/>
    <property type="match status" value="1"/>
</dbReference>
<evidence type="ECO:0000313" key="2">
    <source>
        <dbReference type="EMBL" id="MBC8178137.1"/>
    </source>
</evidence>
<dbReference type="Gene3D" id="3.40.50.11890">
    <property type="match status" value="1"/>
</dbReference>
<accession>A0A8J6N178</accession>
<comment type="caution">
    <text evidence="2">The sequence shown here is derived from an EMBL/GenBank/DDBJ whole genome shotgun (WGS) entry which is preliminary data.</text>
</comment>
<proteinExistence type="inferred from homology"/>
<protein>
    <submittedName>
        <fullName evidence="2">2-hydroxyacyl-CoA dehydratase</fullName>
    </submittedName>
</protein>
<evidence type="ECO:0000313" key="3">
    <source>
        <dbReference type="Proteomes" id="UP000650524"/>
    </source>
</evidence>
<organism evidence="2 3">
    <name type="scientific">Candidatus Desulfacyla euxinica</name>
    <dbReference type="NCBI Taxonomy" id="2841693"/>
    <lineage>
        <taxon>Bacteria</taxon>
        <taxon>Deltaproteobacteria</taxon>
        <taxon>Candidatus Desulfacyla</taxon>
    </lineage>
</organism>
<dbReference type="Pfam" id="PF06050">
    <property type="entry name" value="HGD-D"/>
    <property type="match status" value="1"/>
</dbReference>
<dbReference type="AlphaFoldDB" id="A0A8J6N178"/>
<dbReference type="Gene3D" id="3.40.50.11900">
    <property type="match status" value="1"/>
</dbReference>
<dbReference type="EMBL" id="JACNJD010000258">
    <property type="protein sequence ID" value="MBC8178137.1"/>
    <property type="molecule type" value="Genomic_DNA"/>
</dbReference>
<dbReference type="Proteomes" id="UP000650524">
    <property type="component" value="Unassembled WGS sequence"/>
</dbReference>
<dbReference type="InterPro" id="IPR010327">
    <property type="entry name" value="FldB/FldC_alpha/beta"/>
</dbReference>
<gene>
    <name evidence="2" type="ORF">H8E19_12090</name>
</gene>
<sequence>MSVLERLIEYGESNPNVEVEEWKKTGNKVLGYWCSYIPPEIIHAAGALPYRLRGMGATGTDKADHDMSPVCNCSFPRAVLDLAHRGKYDFLDGILGMNGCDHTRRAFELWVERLQPTFSHFVYVPRTRKQVSVEKYAQELEKLKTGLEKYLGTEITGEALQQSVDLYNDNRTLLKQVQELFKKDRPPLTGTQFHHIINASVSISPVRLNLLLRELLEEVKDLDGPEDDKARLMIVGWVGDDTMLHRIIEESGGLVVMDNCCFGARAFWDPVVFDSKHPLASLGRSYLDRTGCPRMFATFNERYGMFQQAVGDYRVDGIVRTRLQFCDLHGVENVFFHKRKEQLGVPMSAPMVLDYIGQDEGRVRTRMEAFIEQLQQ</sequence>
<name>A0A8J6N178_9DELT</name>
<comment type="similarity">
    <text evidence="1">Belongs to the FldB/FldC dehydratase alpha/beta subunit family.</text>
</comment>